<proteinExistence type="predicted"/>
<name>A0ABV0WJZ0_9TELE</name>
<dbReference type="Proteomes" id="UP001444071">
    <property type="component" value="Unassembled WGS sequence"/>
</dbReference>
<gene>
    <name evidence="1" type="ORF">XENORESO_010243</name>
</gene>
<reference evidence="1 2" key="1">
    <citation type="submission" date="2021-06" db="EMBL/GenBank/DDBJ databases">
        <authorList>
            <person name="Palmer J.M."/>
        </authorList>
    </citation>
    <scope>NUCLEOTIDE SEQUENCE [LARGE SCALE GENOMIC DNA]</scope>
    <source>
        <strain evidence="1 2">XR_2019</strain>
        <tissue evidence="1">Muscle</tissue>
    </source>
</reference>
<evidence type="ECO:0000313" key="1">
    <source>
        <dbReference type="EMBL" id="MEQ2269809.1"/>
    </source>
</evidence>
<protein>
    <submittedName>
        <fullName evidence="1">Uncharacterized protein</fullName>
    </submittedName>
</protein>
<sequence length="186" mass="21087">MKNQWRIYCMLRCWLWSGSYSKFLKPDSIGLSAKEILKTDVRCRDLHLMDKRLCVGQYCFSMISKAQSEKKVWVSTVYNSLQEEYMKAAEFLLKNLRLNNSTITSLSALSPSLMQDDSVCTAFITLGRALPNVAPEEIGKLDEEVRAYQIDAELVAQAPPYNEAESGVDVGWWSPIVSMKNQEGGE</sequence>
<dbReference type="EMBL" id="JAHRIM010053220">
    <property type="protein sequence ID" value="MEQ2269809.1"/>
    <property type="molecule type" value="Genomic_DNA"/>
</dbReference>
<accession>A0ABV0WJZ0</accession>
<evidence type="ECO:0000313" key="2">
    <source>
        <dbReference type="Proteomes" id="UP001444071"/>
    </source>
</evidence>
<organism evidence="1 2">
    <name type="scientific">Xenotaenia resolanae</name>
    <dbReference type="NCBI Taxonomy" id="208358"/>
    <lineage>
        <taxon>Eukaryota</taxon>
        <taxon>Metazoa</taxon>
        <taxon>Chordata</taxon>
        <taxon>Craniata</taxon>
        <taxon>Vertebrata</taxon>
        <taxon>Euteleostomi</taxon>
        <taxon>Actinopterygii</taxon>
        <taxon>Neopterygii</taxon>
        <taxon>Teleostei</taxon>
        <taxon>Neoteleostei</taxon>
        <taxon>Acanthomorphata</taxon>
        <taxon>Ovalentaria</taxon>
        <taxon>Atherinomorphae</taxon>
        <taxon>Cyprinodontiformes</taxon>
        <taxon>Goodeidae</taxon>
        <taxon>Xenotaenia</taxon>
    </lineage>
</organism>
<comment type="caution">
    <text evidence="1">The sequence shown here is derived from an EMBL/GenBank/DDBJ whole genome shotgun (WGS) entry which is preliminary data.</text>
</comment>
<keyword evidence="2" id="KW-1185">Reference proteome</keyword>